<evidence type="ECO:0000313" key="3">
    <source>
        <dbReference type="EMBL" id="CBJ25891.1"/>
    </source>
</evidence>
<feature type="transmembrane region" description="Helical" evidence="1">
    <location>
        <begin position="364"/>
        <end position="385"/>
    </location>
</feature>
<feature type="transmembrane region" description="Helical" evidence="1">
    <location>
        <begin position="318"/>
        <end position="340"/>
    </location>
</feature>
<dbReference type="InterPro" id="IPR012317">
    <property type="entry name" value="Poly(ADP-ribose)pol_cat_dom"/>
</dbReference>
<dbReference type="GO" id="GO:0003950">
    <property type="term" value="F:NAD+ poly-ADP-ribosyltransferase activity"/>
    <property type="evidence" value="ECO:0007669"/>
    <property type="project" value="InterPro"/>
</dbReference>
<keyword evidence="4" id="KW-1185">Reference proteome</keyword>
<dbReference type="PANTHER" id="PTHR45740">
    <property type="entry name" value="POLY [ADP-RIBOSE] POLYMERASE"/>
    <property type="match status" value="1"/>
</dbReference>
<feature type="transmembrane region" description="Helical" evidence="1">
    <location>
        <begin position="449"/>
        <end position="470"/>
    </location>
</feature>
<feature type="transmembrane region" description="Helical" evidence="1">
    <location>
        <begin position="482"/>
        <end position="505"/>
    </location>
</feature>
<dbReference type="EMBL" id="FN648214">
    <property type="protein sequence ID" value="CBJ25891.1"/>
    <property type="molecule type" value="Genomic_DNA"/>
</dbReference>
<dbReference type="EMBL" id="FN649749">
    <property type="protein sequence ID" value="CBJ25891.1"/>
    <property type="molecule type" value="Genomic_DNA"/>
</dbReference>
<feature type="transmembrane region" description="Helical" evidence="1">
    <location>
        <begin position="418"/>
        <end position="437"/>
    </location>
</feature>
<organism evidence="3 4">
    <name type="scientific">Ectocarpus siliculosus</name>
    <name type="common">Brown alga</name>
    <name type="synonym">Conferva siliculosa</name>
    <dbReference type="NCBI Taxonomy" id="2880"/>
    <lineage>
        <taxon>Eukaryota</taxon>
        <taxon>Sar</taxon>
        <taxon>Stramenopiles</taxon>
        <taxon>Ochrophyta</taxon>
        <taxon>PX clade</taxon>
        <taxon>Phaeophyceae</taxon>
        <taxon>Ectocarpales</taxon>
        <taxon>Ectocarpaceae</taxon>
        <taxon>Ectocarpus</taxon>
    </lineage>
</organism>
<feature type="transmembrane region" description="Helical" evidence="1">
    <location>
        <begin position="67"/>
        <end position="86"/>
    </location>
</feature>
<keyword evidence="1" id="KW-1133">Transmembrane helix</keyword>
<dbReference type="Proteomes" id="UP000002630">
    <property type="component" value="Linkage Group LG24"/>
</dbReference>
<dbReference type="Pfam" id="PF00644">
    <property type="entry name" value="PARP"/>
    <property type="match status" value="1"/>
</dbReference>
<dbReference type="OrthoDB" id="9514740at2759"/>
<reference evidence="3 4" key="1">
    <citation type="journal article" date="2010" name="Nature">
        <title>The Ectocarpus genome and the independent evolution of multicellularity in brown algae.</title>
        <authorList>
            <person name="Cock J.M."/>
            <person name="Sterck L."/>
            <person name="Rouze P."/>
            <person name="Scornet D."/>
            <person name="Allen A.E."/>
            <person name="Amoutzias G."/>
            <person name="Anthouard V."/>
            <person name="Artiguenave F."/>
            <person name="Aury J.M."/>
            <person name="Badger J.H."/>
            <person name="Beszteri B."/>
            <person name="Billiau K."/>
            <person name="Bonnet E."/>
            <person name="Bothwell J.H."/>
            <person name="Bowler C."/>
            <person name="Boyen C."/>
            <person name="Brownlee C."/>
            <person name="Carrano C.J."/>
            <person name="Charrier B."/>
            <person name="Cho G.Y."/>
            <person name="Coelho S.M."/>
            <person name="Collen J."/>
            <person name="Corre E."/>
            <person name="Da Silva C."/>
            <person name="Delage L."/>
            <person name="Delaroque N."/>
            <person name="Dittami S.M."/>
            <person name="Doulbeau S."/>
            <person name="Elias M."/>
            <person name="Farnham G."/>
            <person name="Gachon C.M."/>
            <person name="Gschloessl B."/>
            <person name="Heesch S."/>
            <person name="Jabbari K."/>
            <person name="Jubin C."/>
            <person name="Kawai H."/>
            <person name="Kimura K."/>
            <person name="Kloareg B."/>
            <person name="Kupper F.C."/>
            <person name="Lang D."/>
            <person name="Le Bail A."/>
            <person name="Leblanc C."/>
            <person name="Lerouge P."/>
            <person name="Lohr M."/>
            <person name="Lopez P.J."/>
            <person name="Martens C."/>
            <person name="Maumus F."/>
            <person name="Michel G."/>
            <person name="Miranda-Saavedra D."/>
            <person name="Morales J."/>
            <person name="Moreau H."/>
            <person name="Motomura T."/>
            <person name="Nagasato C."/>
            <person name="Napoli C.A."/>
            <person name="Nelson D.R."/>
            <person name="Nyvall-Collen P."/>
            <person name="Peters A.F."/>
            <person name="Pommier C."/>
            <person name="Potin P."/>
            <person name="Poulain J."/>
            <person name="Quesneville H."/>
            <person name="Read B."/>
            <person name="Rensing S.A."/>
            <person name="Ritter A."/>
            <person name="Rousvoal S."/>
            <person name="Samanta M."/>
            <person name="Samson G."/>
            <person name="Schroeder D.C."/>
            <person name="Segurens B."/>
            <person name="Strittmatter M."/>
            <person name="Tonon T."/>
            <person name="Tregear J.W."/>
            <person name="Valentin K."/>
            <person name="von Dassow P."/>
            <person name="Yamagishi T."/>
            <person name="Van de Peer Y."/>
            <person name="Wincker P."/>
        </authorList>
    </citation>
    <scope>NUCLEOTIDE SEQUENCE [LARGE SCALE GENOMIC DNA]</scope>
    <source>
        <strain evidence="4">Ec32 / CCAP1310/4</strain>
    </source>
</reference>
<protein>
    <recommendedName>
        <fullName evidence="2">PARP catalytic domain-containing protein</fullName>
    </recommendedName>
</protein>
<dbReference type="eggNOG" id="ENOG502S9G0">
    <property type="taxonomic scope" value="Eukaryota"/>
</dbReference>
<dbReference type="Gene3D" id="3.90.228.10">
    <property type="match status" value="1"/>
</dbReference>
<evidence type="ECO:0000313" key="4">
    <source>
        <dbReference type="Proteomes" id="UP000002630"/>
    </source>
</evidence>
<keyword evidence="1" id="KW-0472">Membrane</keyword>
<proteinExistence type="predicted"/>
<feature type="transmembrane region" description="Helical" evidence="1">
    <location>
        <begin position="122"/>
        <end position="144"/>
    </location>
</feature>
<dbReference type="AlphaFoldDB" id="D7FMJ4"/>
<feature type="transmembrane region" description="Helical" evidence="1">
    <location>
        <begin position="286"/>
        <end position="306"/>
    </location>
</feature>
<dbReference type="GO" id="GO:0005634">
    <property type="term" value="C:nucleus"/>
    <property type="evidence" value="ECO:0007669"/>
    <property type="project" value="TreeGrafter"/>
</dbReference>
<name>D7FMJ4_ECTSI</name>
<dbReference type="GO" id="GO:1990404">
    <property type="term" value="F:NAD+-protein mono-ADP-ribosyltransferase activity"/>
    <property type="evidence" value="ECO:0007669"/>
    <property type="project" value="TreeGrafter"/>
</dbReference>
<evidence type="ECO:0000259" key="2">
    <source>
        <dbReference type="Pfam" id="PF00644"/>
    </source>
</evidence>
<feature type="domain" description="PARP catalytic" evidence="2">
    <location>
        <begin position="646"/>
        <end position="776"/>
    </location>
</feature>
<dbReference type="PANTHER" id="PTHR45740:SF2">
    <property type="entry name" value="POLY [ADP-RIBOSE] POLYMERASE"/>
    <property type="match status" value="1"/>
</dbReference>
<dbReference type="InterPro" id="IPR051712">
    <property type="entry name" value="ARTD-AVP"/>
</dbReference>
<sequence>MRVDDYDPWKDQVYWWVVLSTVLTWILAVVAAAADTWFQGGNFSLGDECYGGGGFCARYATATAFQYIATLACSVAVLLLALSAFAKGYGGESHSPVEGARGAGQPPPWRSSLISSRELGRAGVWGLLVFTVAEFLVFIVMTDLRNRDLPAVSRGDAYNCAITATVFVMLQAIALSLLRDHGTFNGGIFHNENTAHDFGRYCTVYNAYHAVIASALLITWPFAIEGAAGNQWVGSSVDLALGGTCGDYSSDDFCPGSLALATIIERPAGPLVPDALQRQELVKTGAWGLLCYAATQLLAFAVVAGIKEEYLKDDPYGDTFAVAVTSVFVAAAQAFGIFWWHPQCRIHGPIFARFGPQQNGFQSVHYWTTAASSMITFLFSVIIAADDGWLRDRGKLDSCTNSDEEHCETYKSAVDLQIFATCCCSLAFAMLVGSAVAPTKTSTNLGWLGGWLLVLYALTQLVVLCIMSGIRNRYFHAIPYGPTLGFALFTSLMAAVQGCVVLLSYCAGTRNGGVVGFTVRSRGVHAYTNHAPYWAAIEMGQETKASDGDQDHVIAGFRVWHPKAMTEFTLLRLASDHPDFEVLANQFRECWKKGPAPDVARIYEIQLNDDLARKIEAYHTSKGEVCVAYHGTRCHSACDFFVKEQVGPCGRRTCSVCTICMKGFTMEKVGRTARSSSFQLRYGNGLYFSKTSGKANDYSRTRVNLGLQRHHVMLVCKVSLGRAFQAKTHNLHEQSCPVPGYDSTEGLTKEQGGSLNFDEVVVYDDAAARPTHLISYSFED</sequence>
<keyword evidence="1" id="KW-0812">Transmembrane</keyword>
<evidence type="ECO:0000256" key="1">
    <source>
        <dbReference type="SAM" id="Phobius"/>
    </source>
</evidence>
<dbReference type="InParanoid" id="D7FMJ4"/>
<gene>
    <name evidence="3" type="ORF">Esi_0017_0054</name>
</gene>
<feature type="transmembrane region" description="Helical" evidence="1">
    <location>
        <begin position="156"/>
        <end position="178"/>
    </location>
</feature>
<feature type="transmembrane region" description="Helical" evidence="1">
    <location>
        <begin position="13"/>
        <end position="34"/>
    </location>
</feature>
<accession>D7FMJ4</accession>
<dbReference type="SUPFAM" id="SSF56399">
    <property type="entry name" value="ADP-ribosylation"/>
    <property type="match status" value="1"/>
</dbReference>